<dbReference type="PANTHER" id="PTHR33064:SF37">
    <property type="entry name" value="RIBONUCLEASE H"/>
    <property type="match status" value="1"/>
</dbReference>
<dbReference type="FunFam" id="3.30.70.270:FF:000020">
    <property type="entry name" value="Transposon Tf2-6 polyprotein-like Protein"/>
    <property type="match status" value="1"/>
</dbReference>
<gene>
    <name evidence="1" type="ORF">A4A49_62102</name>
</gene>
<dbReference type="PANTHER" id="PTHR33064">
    <property type="entry name" value="POL PROTEIN"/>
    <property type="match status" value="1"/>
</dbReference>
<dbReference type="SUPFAM" id="SSF56672">
    <property type="entry name" value="DNA/RNA polymerases"/>
    <property type="match status" value="1"/>
</dbReference>
<organism evidence="1 2">
    <name type="scientific">Nicotiana attenuata</name>
    <name type="common">Coyote tobacco</name>
    <dbReference type="NCBI Taxonomy" id="49451"/>
    <lineage>
        <taxon>Eukaryota</taxon>
        <taxon>Viridiplantae</taxon>
        <taxon>Streptophyta</taxon>
        <taxon>Embryophyta</taxon>
        <taxon>Tracheophyta</taxon>
        <taxon>Spermatophyta</taxon>
        <taxon>Magnoliopsida</taxon>
        <taxon>eudicotyledons</taxon>
        <taxon>Gunneridae</taxon>
        <taxon>Pentapetalae</taxon>
        <taxon>asterids</taxon>
        <taxon>lamiids</taxon>
        <taxon>Solanales</taxon>
        <taxon>Solanaceae</taxon>
        <taxon>Nicotianoideae</taxon>
        <taxon>Nicotianeae</taxon>
        <taxon>Nicotiana</taxon>
    </lineage>
</organism>
<dbReference type="Proteomes" id="UP000187609">
    <property type="component" value="Unassembled WGS sequence"/>
</dbReference>
<dbReference type="STRING" id="49451.A0A314KPR7"/>
<dbReference type="EMBL" id="MJEQ01001292">
    <property type="protein sequence ID" value="OIT31356.1"/>
    <property type="molecule type" value="Genomic_DNA"/>
</dbReference>
<dbReference type="InterPro" id="IPR043502">
    <property type="entry name" value="DNA/RNA_pol_sf"/>
</dbReference>
<proteinExistence type="predicted"/>
<dbReference type="Gramene" id="OIT31356">
    <property type="protein sequence ID" value="OIT31356"/>
    <property type="gene ID" value="A4A49_62102"/>
</dbReference>
<protein>
    <submittedName>
        <fullName evidence="1">Mitochondrial protein</fullName>
    </submittedName>
</protein>
<dbReference type="InterPro" id="IPR043128">
    <property type="entry name" value="Rev_trsase/Diguanyl_cyclase"/>
</dbReference>
<accession>A0A314KPR7</accession>
<comment type="caution">
    <text evidence="1">The sequence shown here is derived from an EMBL/GenBank/DDBJ whole genome shotgun (WGS) entry which is preliminary data.</text>
</comment>
<feature type="non-terminal residue" evidence="1">
    <location>
        <position position="447"/>
    </location>
</feature>
<dbReference type="InterPro" id="IPR051320">
    <property type="entry name" value="Viral_Replic_Matur_Polypro"/>
</dbReference>
<evidence type="ECO:0000313" key="1">
    <source>
        <dbReference type="EMBL" id="OIT31356.1"/>
    </source>
</evidence>
<name>A0A314KPR7_NICAT</name>
<reference evidence="1" key="1">
    <citation type="submission" date="2016-11" db="EMBL/GenBank/DDBJ databases">
        <title>The genome of Nicotiana attenuata.</title>
        <authorList>
            <person name="Xu S."/>
            <person name="Brockmoeller T."/>
            <person name="Gaquerel E."/>
            <person name="Navarro A."/>
            <person name="Kuhl H."/>
            <person name="Gase K."/>
            <person name="Ling Z."/>
            <person name="Zhou W."/>
            <person name="Kreitzer C."/>
            <person name="Stanke M."/>
            <person name="Tang H."/>
            <person name="Lyons E."/>
            <person name="Pandey P."/>
            <person name="Pandey S.P."/>
            <person name="Timmermann B."/>
            <person name="Baldwin I.T."/>
        </authorList>
    </citation>
    <scope>NUCLEOTIDE SEQUENCE [LARGE SCALE GENOMIC DNA]</scope>
    <source>
        <strain evidence="1">UT</strain>
    </source>
</reference>
<dbReference type="AlphaFoldDB" id="A0A314KPR7"/>
<sequence>MAETSKKLESNDSKMDELNHKFDLLMDKFFAGKDGILGSAPTAAHTVEGSGSRGRMMENHEVPVGRSYSNNFNSKIDCPYFEEGDPKAWLRKCERYFHYNHIIDPQHKLDTAVLHLNGRAEEWYFSYQLSRGRFKRVEQNGSVNEYLERFEDLKAWVLIKHPTIPEEFFLGFFIEGLKEEIRHTVKMLDPYSLSHAVEKARHKEELMESMNKKKGYGGRQNLQPSTYVNTTMSKPSSYVQKENNQQSSISGTKLFEARKARGECYKLSVKGKRVELKGYSEEGKLQSMTATEVKQLLKKGHVLWAHLFTVNVQTTESPSSIPDKIQDIIAEFPRVSSMDAHVLHLRKVLEIIQKEQLYAKMSKCAFGQDKVEYLGHIISGEGVSTDPAKIEAMVNWPVPKSVKALRGFLGLTGYYRRFVKSYGIISKPLTNLLKKNAFQWNEEAESA</sequence>
<evidence type="ECO:0000313" key="2">
    <source>
        <dbReference type="Proteomes" id="UP000187609"/>
    </source>
</evidence>
<keyword evidence="2" id="KW-1185">Reference proteome</keyword>
<dbReference type="Gene3D" id="3.30.70.270">
    <property type="match status" value="2"/>
</dbReference>